<evidence type="ECO:0000256" key="1">
    <source>
        <dbReference type="SAM" id="MobiDB-lite"/>
    </source>
</evidence>
<dbReference type="OMA" id="NVMTATF"/>
<dbReference type="SMART" id="SM00015">
    <property type="entry name" value="IQ"/>
    <property type="match status" value="2"/>
</dbReference>
<protein>
    <submittedName>
        <fullName evidence="4">NMDA receptor synaptonuclear signaling and neuronal migration factor-like isoform X1</fullName>
    </submittedName>
</protein>
<dbReference type="InterPro" id="IPR025592">
    <property type="entry name" value="DUF4347"/>
</dbReference>
<dbReference type="AlphaFoldDB" id="A0A8B7XWA1"/>
<sequence>MGSSPSKNKNNKKVANVMTATFAFDDAVNRAAERRRREEGEFEKTGDRLASGKEEPLQTNGVVKTAEQEMEEGAISSEEDELMLSHASVKIQSVFRGYKERKLRKQETEMAIKIQRIYRRHSSIKKALSEEETDATPVEPEAAPVVQEPLPACPEEQPKTSEEKVDPILSRDQLSSQSKAVTKKHLVGVGEKTKEEFLAFQDEITELKWYAEQQLERALCGHEFVGPRIVLVSSKIPKGQLLAKIVRKDVLIFVYDFNNDSFDVLLENIRVNLEAFKQGCKARSICLYCQGGPGYMYIRRAKVVTVAKLKKDCEQDQVRFFKELGKYLTKKEPQRSVIHVMGCNILGNEKGQELFDYLRDLIKPNQARFEAPLELSEAGADMIDMYFDFNKYTVWRAHKHSKLDPEL</sequence>
<dbReference type="OrthoDB" id="6161298at2759"/>
<dbReference type="KEGG" id="aplc:110976305"/>
<evidence type="ECO:0000313" key="3">
    <source>
        <dbReference type="Proteomes" id="UP000694845"/>
    </source>
</evidence>
<dbReference type="InterPro" id="IPR000048">
    <property type="entry name" value="IQ_motif_EF-hand-BS"/>
</dbReference>
<dbReference type="Proteomes" id="UP000694845">
    <property type="component" value="Unplaced"/>
</dbReference>
<dbReference type="PROSITE" id="PS50096">
    <property type="entry name" value="IQ"/>
    <property type="match status" value="1"/>
</dbReference>
<accession>A0A8B7XWA1</accession>
<feature type="region of interest" description="Disordered" evidence="1">
    <location>
        <begin position="128"/>
        <end position="165"/>
    </location>
</feature>
<dbReference type="CDD" id="cd23767">
    <property type="entry name" value="IQCD"/>
    <property type="match status" value="1"/>
</dbReference>
<dbReference type="PANTHER" id="PTHR32061">
    <property type="entry name" value="NMDA RECEPTOR SYNAPTONUCLEAR SIGNALING AND NEURONAL MIGRATION FACTOR"/>
    <property type="match status" value="1"/>
</dbReference>
<dbReference type="Pfam" id="PF14252">
    <property type="entry name" value="DUF4347"/>
    <property type="match status" value="1"/>
</dbReference>
<dbReference type="RefSeq" id="XP_022085148.1">
    <property type="nucleotide sequence ID" value="XM_022229456.1"/>
</dbReference>
<dbReference type="Pfam" id="PF00612">
    <property type="entry name" value="IQ"/>
    <property type="match status" value="1"/>
</dbReference>
<gene>
    <name evidence="4" type="primary">LOC110976305</name>
</gene>
<evidence type="ECO:0000313" key="4">
    <source>
        <dbReference type="RefSeq" id="XP_022085148.1"/>
    </source>
</evidence>
<organism evidence="3 4">
    <name type="scientific">Acanthaster planci</name>
    <name type="common">Crown-of-thorns starfish</name>
    <dbReference type="NCBI Taxonomy" id="133434"/>
    <lineage>
        <taxon>Eukaryota</taxon>
        <taxon>Metazoa</taxon>
        <taxon>Echinodermata</taxon>
        <taxon>Eleutherozoa</taxon>
        <taxon>Asterozoa</taxon>
        <taxon>Asteroidea</taxon>
        <taxon>Valvatacea</taxon>
        <taxon>Valvatida</taxon>
        <taxon>Acanthasteridae</taxon>
        <taxon>Acanthaster</taxon>
    </lineage>
</organism>
<keyword evidence="3" id="KW-1185">Reference proteome</keyword>
<feature type="compositionally biased region" description="Basic and acidic residues" evidence="1">
    <location>
        <begin position="32"/>
        <end position="56"/>
    </location>
</feature>
<name>A0A8B7XWA1_ACAPL</name>
<feature type="domain" description="DUF4347" evidence="2">
    <location>
        <begin position="229"/>
        <end position="363"/>
    </location>
</feature>
<dbReference type="GO" id="GO:0048168">
    <property type="term" value="P:regulation of neuronal synaptic plasticity"/>
    <property type="evidence" value="ECO:0007669"/>
    <property type="project" value="InterPro"/>
</dbReference>
<feature type="region of interest" description="Disordered" evidence="1">
    <location>
        <begin position="32"/>
        <end position="63"/>
    </location>
</feature>
<feature type="compositionally biased region" description="Basic and acidic residues" evidence="1">
    <location>
        <begin position="156"/>
        <end position="165"/>
    </location>
</feature>
<reference evidence="4" key="1">
    <citation type="submission" date="2025-08" db="UniProtKB">
        <authorList>
            <consortium name="RefSeq"/>
        </authorList>
    </citation>
    <scope>IDENTIFICATION</scope>
</reference>
<dbReference type="InterPro" id="IPR033374">
    <property type="entry name" value="NSMF"/>
</dbReference>
<dbReference type="GeneID" id="110976305"/>
<evidence type="ECO:0000259" key="2">
    <source>
        <dbReference type="Pfam" id="PF14252"/>
    </source>
</evidence>
<dbReference type="GO" id="GO:2001222">
    <property type="term" value="P:regulation of neuron migration"/>
    <property type="evidence" value="ECO:0007669"/>
    <property type="project" value="InterPro"/>
</dbReference>
<dbReference type="Gene3D" id="1.20.5.190">
    <property type="match status" value="1"/>
</dbReference>
<dbReference type="CTD" id="26012"/>
<proteinExistence type="predicted"/>